<protein>
    <submittedName>
        <fullName evidence="2">Uncharacterized protein</fullName>
    </submittedName>
</protein>
<feature type="region of interest" description="Disordered" evidence="1">
    <location>
        <begin position="28"/>
        <end position="71"/>
    </location>
</feature>
<feature type="compositionally biased region" description="Low complexity" evidence="1">
    <location>
        <begin position="54"/>
        <end position="65"/>
    </location>
</feature>
<dbReference type="AlphaFoldDB" id="D9PKD3"/>
<reference evidence="2" key="2">
    <citation type="journal article" date="2011" name="Microb. Ecol.">
        <title>Taxonomic and Functional Metagenomic Profiling of the Microbial Community in the Anoxic Sediment of a Sub-saline Shallow Lake (Laguna de Carrizo, Central Spain).</title>
        <authorList>
            <person name="Ferrer M."/>
            <person name="Guazzaroni M.E."/>
            <person name="Richter M."/>
            <person name="Garcia-Salamanca A."/>
            <person name="Yarza P."/>
            <person name="Suarez-Suarez A."/>
            <person name="Solano J."/>
            <person name="Alcaide M."/>
            <person name="van Dillewijn P."/>
            <person name="Molina-Henares M.A."/>
            <person name="Lopez-Cortes N."/>
            <person name="Al-Ramahi Y."/>
            <person name="Guerrero C."/>
            <person name="Acosta A."/>
            <person name="de Eugenio L.I."/>
            <person name="Martinez V."/>
            <person name="Marques S."/>
            <person name="Rojo F."/>
            <person name="Santero E."/>
            <person name="Genilloud O."/>
            <person name="Perez-Perez J."/>
            <person name="Rossello-Mora R."/>
            <person name="Ramos J.L."/>
        </authorList>
    </citation>
    <scope>NUCLEOTIDE SEQUENCE</scope>
</reference>
<accession>D9PKD3</accession>
<evidence type="ECO:0000313" key="2">
    <source>
        <dbReference type="EMBL" id="EFK95989.1"/>
    </source>
</evidence>
<evidence type="ECO:0000256" key="1">
    <source>
        <dbReference type="SAM" id="MobiDB-lite"/>
    </source>
</evidence>
<feature type="compositionally biased region" description="Basic and acidic residues" evidence="1">
    <location>
        <begin position="28"/>
        <end position="40"/>
    </location>
</feature>
<comment type="caution">
    <text evidence="2">The sequence shown here is derived from an EMBL/GenBank/DDBJ whole genome shotgun (WGS) entry which is preliminary data.</text>
</comment>
<gene>
    <name evidence="2" type="ORF">LDC_1998</name>
</gene>
<dbReference type="EMBL" id="ADZX01000597">
    <property type="protein sequence ID" value="EFK95989.1"/>
    <property type="molecule type" value="Genomic_DNA"/>
</dbReference>
<proteinExistence type="predicted"/>
<sequence length="71" mass="8411">MTDILKKLDDEIDSLSNNINKEIFNKKPEEQKVEKTEDINQKINSNSFVEKLNHQNNKKPNNNYSKTEDFK</sequence>
<organism evidence="2">
    <name type="scientific">sediment metagenome</name>
    <dbReference type="NCBI Taxonomy" id="749907"/>
    <lineage>
        <taxon>unclassified sequences</taxon>
        <taxon>metagenomes</taxon>
        <taxon>ecological metagenomes</taxon>
    </lineage>
</organism>
<reference evidence="2" key="1">
    <citation type="submission" date="2010-07" db="EMBL/GenBank/DDBJ databases">
        <authorList>
            <consortium name="CONSOLIDER consortium CSD2007-00005"/>
            <person name="Guazzaroni M.-E."/>
            <person name="Richter M."/>
            <person name="Garcia-Salamanca A."/>
            <person name="Yarza P."/>
            <person name="Ferrer M."/>
        </authorList>
    </citation>
    <scope>NUCLEOTIDE SEQUENCE</scope>
</reference>
<name>D9PKD3_9ZZZZ</name>